<gene>
    <name evidence="1" type="ORF">THIARS_40045</name>
</gene>
<reference evidence="1 2" key="1">
    <citation type="submission" date="2016-06" db="EMBL/GenBank/DDBJ databases">
        <authorList>
            <person name="Kjaerup R.B."/>
            <person name="Dalgaard T.S."/>
            <person name="Juul-Madsen H.R."/>
        </authorList>
    </citation>
    <scope>NUCLEOTIDE SEQUENCE [LARGE SCALE GENOMIC DNA]</scope>
    <source>
        <strain evidence="1 2">DSM 16361</strain>
    </source>
</reference>
<proteinExistence type="predicted"/>
<protein>
    <submittedName>
        <fullName evidence="1">Uncharacterized protein</fullName>
    </submittedName>
</protein>
<evidence type="ECO:0000313" key="1">
    <source>
        <dbReference type="EMBL" id="SBP86424.1"/>
    </source>
</evidence>
<evidence type="ECO:0000313" key="2">
    <source>
        <dbReference type="Proteomes" id="UP000214566"/>
    </source>
</evidence>
<dbReference type="AlphaFoldDB" id="A0A238CZJ8"/>
<keyword evidence="2" id="KW-1185">Reference proteome</keyword>
<name>A0A238CZJ8_THIDL</name>
<dbReference type="EMBL" id="FLMQ01000034">
    <property type="protein sequence ID" value="SBP86424.1"/>
    <property type="molecule type" value="Genomic_DNA"/>
</dbReference>
<organism evidence="1 2">
    <name type="scientific">Thiomonas delicata</name>
    <name type="common">Thiomonas cuprina</name>
    <dbReference type="NCBI Taxonomy" id="364030"/>
    <lineage>
        <taxon>Bacteria</taxon>
        <taxon>Pseudomonadati</taxon>
        <taxon>Pseudomonadota</taxon>
        <taxon>Betaproteobacteria</taxon>
        <taxon>Burkholderiales</taxon>
        <taxon>Thiomonas</taxon>
    </lineage>
</organism>
<accession>A0A238CZJ8</accession>
<sequence length="92" mass="10014">MRVLIFIEPCTFGYGRIQSCRSGAGSFVRSAQTGHAPIVSVLFDLAQRNWGATVAAAPRHACCALLRRARRGRVWAAIVKGATGFRRFSAFS</sequence>
<dbReference type="Proteomes" id="UP000214566">
    <property type="component" value="Unassembled WGS sequence"/>
</dbReference>